<keyword evidence="2" id="KW-1185">Reference proteome</keyword>
<sequence>MIRLAKGEKAMPGAPIINISKNQPHLPQHYITYEHDVDSVRTLLSKITFDDDVLLFSAIDHQGLYIQVGIIGHENYRNPNIDYPPKIVYGRKWRIDSDTPTAEIIQTTMLAIKKVMEHEVREYLTLKIENHKVRSTPLSSHQDVGMLQKAAKYAVGLVKKSPIVNPEKELTQQLKNIQFANHNLEIEKVIPLPDGRAVIDIKFIEQKLLRSEKSCQHRSTLPLAYCDKRLSVIIYLNEIDGLMYSLIDELVALSDRYVEEHFAFEGFHRFSRKYSPTWLAQQSIKSRPYKQHMQDRSFKHTFETLNFETDKQRKPAIGRGTLADVNRKKLSKIEGLTGHLPDDVEPIILRRA</sequence>
<proteinExistence type="predicted"/>
<dbReference type="EMBL" id="JBHRSW010000001">
    <property type="protein sequence ID" value="MFC3120007.1"/>
    <property type="molecule type" value="Genomic_DNA"/>
</dbReference>
<dbReference type="RefSeq" id="WP_376918153.1">
    <property type="nucleotide sequence ID" value="NZ_JBHRSW010000001.1"/>
</dbReference>
<name>A0ABV7FME3_9ALTE</name>
<organism evidence="1 2">
    <name type="scientific">Agaribacter flavus</name>
    <dbReference type="NCBI Taxonomy" id="1902781"/>
    <lineage>
        <taxon>Bacteria</taxon>
        <taxon>Pseudomonadati</taxon>
        <taxon>Pseudomonadota</taxon>
        <taxon>Gammaproteobacteria</taxon>
        <taxon>Alteromonadales</taxon>
        <taxon>Alteromonadaceae</taxon>
        <taxon>Agaribacter</taxon>
    </lineage>
</organism>
<dbReference type="Proteomes" id="UP001595478">
    <property type="component" value="Unassembled WGS sequence"/>
</dbReference>
<reference evidence="2" key="1">
    <citation type="journal article" date="2019" name="Int. J. Syst. Evol. Microbiol.">
        <title>The Global Catalogue of Microorganisms (GCM) 10K type strain sequencing project: providing services to taxonomists for standard genome sequencing and annotation.</title>
        <authorList>
            <consortium name="The Broad Institute Genomics Platform"/>
            <consortium name="The Broad Institute Genome Sequencing Center for Infectious Disease"/>
            <person name="Wu L."/>
            <person name="Ma J."/>
        </authorList>
    </citation>
    <scope>NUCLEOTIDE SEQUENCE [LARGE SCALE GENOMIC DNA]</scope>
    <source>
        <strain evidence="2">KCTC 52473</strain>
    </source>
</reference>
<evidence type="ECO:0000313" key="2">
    <source>
        <dbReference type="Proteomes" id="UP001595478"/>
    </source>
</evidence>
<comment type="caution">
    <text evidence="1">The sequence shown here is derived from an EMBL/GenBank/DDBJ whole genome shotgun (WGS) entry which is preliminary data.</text>
</comment>
<accession>A0ABV7FME3</accession>
<gene>
    <name evidence="1" type="ORF">ACFOHL_00050</name>
</gene>
<evidence type="ECO:0000313" key="1">
    <source>
        <dbReference type="EMBL" id="MFC3120007.1"/>
    </source>
</evidence>
<protein>
    <submittedName>
        <fullName evidence="1">Uncharacterized protein</fullName>
    </submittedName>
</protein>